<evidence type="ECO:0000313" key="2">
    <source>
        <dbReference type="EMBL" id="CAH1447326.1"/>
    </source>
</evidence>
<organism evidence="2 3">
    <name type="scientific">Lactuca virosa</name>
    <dbReference type="NCBI Taxonomy" id="75947"/>
    <lineage>
        <taxon>Eukaryota</taxon>
        <taxon>Viridiplantae</taxon>
        <taxon>Streptophyta</taxon>
        <taxon>Embryophyta</taxon>
        <taxon>Tracheophyta</taxon>
        <taxon>Spermatophyta</taxon>
        <taxon>Magnoliopsida</taxon>
        <taxon>eudicotyledons</taxon>
        <taxon>Gunneridae</taxon>
        <taxon>Pentapetalae</taxon>
        <taxon>asterids</taxon>
        <taxon>campanulids</taxon>
        <taxon>Asterales</taxon>
        <taxon>Asteraceae</taxon>
        <taxon>Cichorioideae</taxon>
        <taxon>Cichorieae</taxon>
        <taxon>Lactucinae</taxon>
        <taxon>Lactuca</taxon>
    </lineage>
</organism>
<dbReference type="PANTHER" id="PTHR33127:SF20">
    <property type="entry name" value="F-BOX DOMAIN-CONTAINING PROTEIN"/>
    <property type="match status" value="1"/>
</dbReference>
<evidence type="ECO:0000259" key="1">
    <source>
        <dbReference type="PROSITE" id="PS50181"/>
    </source>
</evidence>
<comment type="caution">
    <text evidence="2">The sequence shown here is derived from an EMBL/GenBank/DDBJ whole genome shotgun (WGS) entry which is preliminary data.</text>
</comment>
<feature type="domain" description="F-box" evidence="1">
    <location>
        <begin position="13"/>
        <end position="60"/>
    </location>
</feature>
<dbReference type="Pfam" id="PF00646">
    <property type="entry name" value="F-box"/>
    <property type="match status" value="1"/>
</dbReference>
<dbReference type="Proteomes" id="UP001157418">
    <property type="component" value="Unassembled WGS sequence"/>
</dbReference>
<dbReference type="PANTHER" id="PTHR33127">
    <property type="entry name" value="TRANSMEMBRANE PROTEIN"/>
    <property type="match status" value="1"/>
</dbReference>
<sequence>MDTGTKKEVPAEKRSFSNLPPEILSSIADRLPMIELLGFRGTCNDFRSASSTASAAIESLRTPWLLFHKTDSSECLIYNGEESKTYNRNIPDLKGAVCLASYHGWLLVYKDESIFFFCPFSLAKIVLPDFPHKQIDGHVAAFSDVPTSDHCIVSVINLIDEASVEVNVISKGQTAWTPHMIPTRNSLNSSISAATFDEKSRNFYYMDDGKSMLSFSVKDKKWKSYTIVKGAEVNKDTESMPYCYNKHVFRNRIEDTRDRFNLEDDEYVAVCGLSYESAEDCHRHVYLNEVVDDSPSKKRVRRAVWIQPRFFEAHPNQLRW</sequence>
<dbReference type="SUPFAM" id="SSF81383">
    <property type="entry name" value="F-box domain"/>
    <property type="match status" value="1"/>
</dbReference>
<dbReference type="Pfam" id="PF03478">
    <property type="entry name" value="Beta-prop_KIB1-4"/>
    <property type="match status" value="1"/>
</dbReference>
<proteinExistence type="predicted"/>
<reference evidence="2 3" key="1">
    <citation type="submission" date="2022-01" db="EMBL/GenBank/DDBJ databases">
        <authorList>
            <person name="Xiong W."/>
            <person name="Schranz E."/>
        </authorList>
    </citation>
    <scope>NUCLEOTIDE SEQUENCE [LARGE SCALE GENOMIC DNA]</scope>
</reference>
<accession>A0AAU9PAR2</accession>
<dbReference type="AlphaFoldDB" id="A0AAU9PAR2"/>
<dbReference type="EMBL" id="CAKMRJ010005523">
    <property type="protein sequence ID" value="CAH1447326.1"/>
    <property type="molecule type" value="Genomic_DNA"/>
</dbReference>
<name>A0AAU9PAR2_9ASTR</name>
<evidence type="ECO:0000313" key="3">
    <source>
        <dbReference type="Proteomes" id="UP001157418"/>
    </source>
</evidence>
<protein>
    <recommendedName>
        <fullName evidence="1">F-box domain-containing protein</fullName>
    </recommendedName>
</protein>
<gene>
    <name evidence="2" type="ORF">LVIROSA_LOCUS32943</name>
</gene>
<dbReference type="InterPro" id="IPR036047">
    <property type="entry name" value="F-box-like_dom_sf"/>
</dbReference>
<dbReference type="PROSITE" id="PS50181">
    <property type="entry name" value="FBOX"/>
    <property type="match status" value="1"/>
</dbReference>
<dbReference type="InterPro" id="IPR005174">
    <property type="entry name" value="KIB1-4_b-propeller"/>
</dbReference>
<dbReference type="InterPro" id="IPR001810">
    <property type="entry name" value="F-box_dom"/>
</dbReference>
<keyword evidence="3" id="KW-1185">Reference proteome</keyword>